<dbReference type="Proteomes" id="UP000053776">
    <property type="component" value="Unassembled WGS sequence"/>
</dbReference>
<proteinExistence type="predicted"/>
<dbReference type="EMBL" id="KQ235026">
    <property type="protein sequence ID" value="KMZ94051.1"/>
    <property type="molecule type" value="Genomic_DNA"/>
</dbReference>
<protein>
    <submittedName>
        <fullName evidence="1">Uncharacterized protein</fullName>
    </submittedName>
</protein>
<gene>
    <name evidence="1" type="ORF">PVMG_02277</name>
</gene>
<evidence type="ECO:0000313" key="1">
    <source>
        <dbReference type="EMBL" id="KMZ94051.1"/>
    </source>
</evidence>
<sequence length="75" mass="9132">MEFKEVMNYNCRITMFTPQMLILTDIILHINLDKSKKSQYVLFFITTNRKDKYIINRHYAETTFMCFIKLQNTNI</sequence>
<reference evidence="1 2" key="1">
    <citation type="submission" date="2011-08" db="EMBL/GenBank/DDBJ databases">
        <title>The Genome Sequence of Plasmodium vivax Mauritania I.</title>
        <authorList>
            <consortium name="The Broad Institute Genome Sequencing Platform"/>
            <consortium name="The Broad Institute Genome Sequencing Center for Infectious Disease"/>
            <person name="Neafsey D."/>
            <person name="Carlton J."/>
            <person name="Barnwell J."/>
            <person name="Collins W."/>
            <person name="Escalante A."/>
            <person name="Mullikin J."/>
            <person name="Saul A."/>
            <person name="Guigo R."/>
            <person name="Camara F."/>
            <person name="Young S.K."/>
            <person name="Zeng Q."/>
            <person name="Gargeya S."/>
            <person name="Fitzgerald M."/>
            <person name="Haas B."/>
            <person name="Abouelleil A."/>
            <person name="Alvarado L."/>
            <person name="Arachchi H.M."/>
            <person name="Berlin A."/>
            <person name="Brown A."/>
            <person name="Chapman S.B."/>
            <person name="Chen Z."/>
            <person name="Dunbar C."/>
            <person name="Freedman E."/>
            <person name="Gearin G."/>
            <person name="Gellesch M."/>
            <person name="Goldberg J."/>
            <person name="Griggs A."/>
            <person name="Gujja S."/>
            <person name="Heiman D."/>
            <person name="Howarth C."/>
            <person name="Larson L."/>
            <person name="Lui A."/>
            <person name="MacDonald P.J.P."/>
            <person name="Montmayeur A."/>
            <person name="Murphy C."/>
            <person name="Neiman D."/>
            <person name="Pearson M."/>
            <person name="Priest M."/>
            <person name="Roberts A."/>
            <person name="Saif S."/>
            <person name="Shea T."/>
            <person name="Shenoy N."/>
            <person name="Sisk P."/>
            <person name="Stolte C."/>
            <person name="Sykes S."/>
            <person name="Wortman J."/>
            <person name="Nusbaum C."/>
            <person name="Birren B."/>
        </authorList>
    </citation>
    <scope>NUCLEOTIDE SEQUENCE [LARGE SCALE GENOMIC DNA]</scope>
    <source>
        <strain evidence="1 2">Mauritania I</strain>
    </source>
</reference>
<dbReference type="AlphaFoldDB" id="A0A0J9TG30"/>
<organism evidence="1 2">
    <name type="scientific">Plasmodium vivax Mauritania I</name>
    <dbReference type="NCBI Taxonomy" id="1035515"/>
    <lineage>
        <taxon>Eukaryota</taxon>
        <taxon>Sar</taxon>
        <taxon>Alveolata</taxon>
        <taxon>Apicomplexa</taxon>
        <taxon>Aconoidasida</taxon>
        <taxon>Haemosporida</taxon>
        <taxon>Plasmodiidae</taxon>
        <taxon>Plasmodium</taxon>
        <taxon>Plasmodium (Plasmodium)</taxon>
    </lineage>
</organism>
<accession>A0A0J9TG30</accession>
<name>A0A0J9TG30_PLAVI</name>
<evidence type="ECO:0000313" key="2">
    <source>
        <dbReference type="Proteomes" id="UP000053776"/>
    </source>
</evidence>